<evidence type="ECO:0000256" key="5">
    <source>
        <dbReference type="ARBA" id="ARBA00023136"/>
    </source>
</evidence>
<dbReference type="InterPro" id="IPR001750">
    <property type="entry name" value="ND/Mrp_TM"/>
</dbReference>
<feature type="transmembrane region" description="Helical" evidence="6">
    <location>
        <begin position="38"/>
        <end position="57"/>
    </location>
</feature>
<evidence type="ECO:0000256" key="2">
    <source>
        <dbReference type="ARBA" id="ARBA00022475"/>
    </source>
</evidence>
<evidence type="ECO:0000256" key="6">
    <source>
        <dbReference type="SAM" id="Phobius"/>
    </source>
</evidence>
<dbReference type="AlphaFoldDB" id="X0ZJC9"/>
<accession>X0ZJC9</accession>
<dbReference type="Pfam" id="PF00361">
    <property type="entry name" value="Proton_antipo_M"/>
    <property type="match status" value="1"/>
</dbReference>
<comment type="subcellular location">
    <subcellularLocation>
        <location evidence="1">Cell membrane</location>
        <topology evidence="1">Multi-pass membrane protein</topology>
    </subcellularLocation>
</comment>
<dbReference type="PANTHER" id="PTHR42703:SF1">
    <property type="entry name" value="NA(+)_H(+) ANTIPORTER SUBUNIT D1"/>
    <property type="match status" value="1"/>
</dbReference>
<comment type="caution">
    <text evidence="8">The sequence shown here is derived from an EMBL/GenBank/DDBJ whole genome shotgun (WGS) entry which is preliminary data.</text>
</comment>
<feature type="domain" description="NADH:quinone oxidoreductase/Mrp antiporter transmembrane" evidence="7">
    <location>
        <begin position="2"/>
        <end position="48"/>
    </location>
</feature>
<keyword evidence="5 6" id="KW-0472">Membrane</keyword>
<keyword evidence="2" id="KW-1003">Cell membrane</keyword>
<dbReference type="GO" id="GO:0005886">
    <property type="term" value="C:plasma membrane"/>
    <property type="evidence" value="ECO:0007669"/>
    <property type="project" value="UniProtKB-SubCell"/>
</dbReference>
<dbReference type="InterPro" id="IPR050586">
    <property type="entry name" value="CPA3_Na-H_Antiporter_D"/>
</dbReference>
<name>X0ZJC9_9ZZZZ</name>
<organism evidence="8">
    <name type="scientific">marine sediment metagenome</name>
    <dbReference type="NCBI Taxonomy" id="412755"/>
    <lineage>
        <taxon>unclassified sequences</taxon>
        <taxon>metagenomes</taxon>
        <taxon>ecological metagenomes</taxon>
    </lineage>
</organism>
<evidence type="ECO:0000259" key="7">
    <source>
        <dbReference type="Pfam" id="PF00361"/>
    </source>
</evidence>
<dbReference type="PANTHER" id="PTHR42703">
    <property type="entry name" value="NADH DEHYDROGENASE"/>
    <property type="match status" value="1"/>
</dbReference>
<evidence type="ECO:0000256" key="4">
    <source>
        <dbReference type="ARBA" id="ARBA00022989"/>
    </source>
</evidence>
<reference evidence="8" key="1">
    <citation type="journal article" date="2014" name="Front. Microbiol.">
        <title>High frequency of phylogenetically diverse reductive dehalogenase-homologous genes in deep subseafloor sedimentary metagenomes.</title>
        <authorList>
            <person name="Kawai M."/>
            <person name="Futagami T."/>
            <person name="Toyoda A."/>
            <person name="Takaki Y."/>
            <person name="Nishi S."/>
            <person name="Hori S."/>
            <person name="Arai W."/>
            <person name="Tsubouchi T."/>
            <person name="Morono Y."/>
            <person name="Uchiyama I."/>
            <person name="Ito T."/>
            <person name="Fujiyama A."/>
            <person name="Inagaki F."/>
            <person name="Takami H."/>
        </authorList>
    </citation>
    <scope>NUCLEOTIDE SEQUENCE</scope>
    <source>
        <strain evidence="8">Expedition CK06-06</strain>
    </source>
</reference>
<feature type="transmembrane region" description="Helical" evidence="6">
    <location>
        <begin position="86"/>
        <end position="105"/>
    </location>
</feature>
<protein>
    <recommendedName>
        <fullName evidence="7">NADH:quinone oxidoreductase/Mrp antiporter transmembrane domain-containing protein</fullName>
    </recommendedName>
</protein>
<proteinExistence type="predicted"/>
<evidence type="ECO:0000256" key="1">
    <source>
        <dbReference type="ARBA" id="ARBA00004651"/>
    </source>
</evidence>
<keyword evidence="4 6" id="KW-1133">Transmembrane helix</keyword>
<evidence type="ECO:0000256" key="3">
    <source>
        <dbReference type="ARBA" id="ARBA00022692"/>
    </source>
</evidence>
<sequence>MAIFVIGALSVVGIPPLCGFFSKWYLILGAFEAGKWVFVAVLLVSSLLNAILFFRVIENIYLEPREPSYAPDGGGPEAISIDEAPLSMLIPMFVIGAGIILLGVFSGKIIDVVIQHTIPPTI</sequence>
<feature type="transmembrane region" description="Helical" evidence="6">
    <location>
        <begin position="6"/>
        <end position="26"/>
    </location>
</feature>
<keyword evidence="3 6" id="KW-0812">Transmembrane</keyword>
<evidence type="ECO:0000313" key="8">
    <source>
        <dbReference type="EMBL" id="GAG48421.1"/>
    </source>
</evidence>
<gene>
    <name evidence="8" type="ORF">S01H1_77032</name>
</gene>
<dbReference type="EMBL" id="BARS01051754">
    <property type="protein sequence ID" value="GAG48421.1"/>
    <property type="molecule type" value="Genomic_DNA"/>
</dbReference>